<protein>
    <submittedName>
        <fullName evidence="4">Phenylalanine ammonia-lyase</fullName>
    </submittedName>
</protein>
<dbReference type="PROSITE" id="PS00488">
    <property type="entry name" value="PAL_HISTIDASE"/>
    <property type="match status" value="1"/>
</dbReference>
<comment type="similarity">
    <text evidence="1 2">Belongs to the PAL/histidase family.</text>
</comment>
<dbReference type="InterPro" id="IPR024083">
    <property type="entry name" value="Fumarase/histidase_N"/>
</dbReference>
<feature type="compositionally biased region" description="Acidic residues" evidence="3">
    <location>
        <begin position="785"/>
        <end position="796"/>
    </location>
</feature>
<feature type="region of interest" description="Disordered" evidence="3">
    <location>
        <begin position="744"/>
        <end position="796"/>
    </location>
</feature>
<dbReference type="InterPro" id="IPR008948">
    <property type="entry name" value="L-Aspartase-like"/>
</dbReference>
<evidence type="ECO:0000256" key="1">
    <source>
        <dbReference type="ARBA" id="ARBA00007238"/>
    </source>
</evidence>
<dbReference type="Proteomes" id="UP000078340">
    <property type="component" value="Unassembled WGS sequence"/>
</dbReference>
<dbReference type="Gene3D" id="1.20.200.10">
    <property type="entry name" value="Fumarase/aspartase (Central domain)"/>
    <property type="match status" value="1"/>
</dbReference>
<organism evidence="4 5">
    <name type="scientific">Purpureocillium lilacinum</name>
    <name type="common">Paecilomyces lilacinus</name>
    <dbReference type="NCBI Taxonomy" id="33203"/>
    <lineage>
        <taxon>Eukaryota</taxon>
        <taxon>Fungi</taxon>
        <taxon>Dikarya</taxon>
        <taxon>Ascomycota</taxon>
        <taxon>Pezizomycotina</taxon>
        <taxon>Sordariomycetes</taxon>
        <taxon>Hypocreomycetidae</taxon>
        <taxon>Hypocreales</taxon>
        <taxon>Ophiocordycipitaceae</taxon>
        <taxon>Purpureocillium</taxon>
    </lineage>
</organism>
<evidence type="ECO:0000313" key="5">
    <source>
        <dbReference type="Proteomes" id="UP000078340"/>
    </source>
</evidence>
<dbReference type="STRING" id="33203.A0A179HLN9"/>
<feature type="compositionally biased region" description="Basic and acidic residues" evidence="3">
    <location>
        <begin position="766"/>
        <end position="775"/>
    </location>
</feature>
<proteinExistence type="inferred from homology"/>
<reference evidence="4 5" key="1">
    <citation type="submission" date="2016-02" db="EMBL/GenBank/DDBJ databases">
        <title>Biosynthesis of antibiotic leucinostatins and their inhibition on Phytophthora in bio-control Purpureocillium lilacinum.</title>
        <authorList>
            <person name="Wang G."/>
            <person name="Liu Z."/>
            <person name="Lin R."/>
            <person name="Li E."/>
            <person name="Mao Z."/>
            <person name="Ling J."/>
            <person name="Yin W."/>
            <person name="Xie B."/>
        </authorList>
    </citation>
    <scope>NUCLEOTIDE SEQUENCE [LARGE SCALE GENOMIC DNA]</scope>
    <source>
        <strain evidence="4">PLFJ-1</strain>
    </source>
</reference>
<dbReference type="GO" id="GO:0005737">
    <property type="term" value="C:cytoplasm"/>
    <property type="evidence" value="ECO:0007669"/>
    <property type="project" value="InterPro"/>
</dbReference>
<dbReference type="Gene3D" id="1.10.274.20">
    <property type="entry name" value="Phenylalanine ammonia-lyase 1, domain 3"/>
    <property type="match status" value="1"/>
</dbReference>
<dbReference type="InterPro" id="IPR022313">
    <property type="entry name" value="Phe/His_NH3-lyase_AS"/>
</dbReference>
<evidence type="ECO:0000313" key="4">
    <source>
        <dbReference type="EMBL" id="OAQ90380.1"/>
    </source>
</evidence>
<dbReference type="CDD" id="cd00332">
    <property type="entry name" value="PAL-HAL"/>
    <property type="match status" value="1"/>
</dbReference>
<dbReference type="SUPFAM" id="SSF48557">
    <property type="entry name" value="L-aspartase-like"/>
    <property type="match status" value="1"/>
</dbReference>
<keyword evidence="2 4" id="KW-0456">Lyase</keyword>
<dbReference type="GO" id="GO:0006559">
    <property type="term" value="P:L-phenylalanine catabolic process"/>
    <property type="evidence" value="ECO:0007669"/>
    <property type="project" value="InterPro"/>
</dbReference>
<name>A0A179HLN9_PURLI</name>
<dbReference type="AlphaFoldDB" id="A0A179HLN9"/>
<accession>A0A179HLN9</accession>
<sequence length="796" mass="86961">MATFNLSHFEMARQLWQNVQAVKPGQKVIVTGRDLDVSTVVAVSRGKCQPCLTEDETTLRRIRESVRQLSDYLSKGNTVYGVTTGFGGSADSRTNETSKLQVALLQLTQAGVLLESDKTGSAKSPEYHTETNSHPASWVRATMLVRCNATARGHSAVTMGVLQAILRLLRHDITPIIPLRGTVSASGDLMPLSYIAGAIEGNPDVAVRRYRGSEVCVENASEALARENIPKIIFGPKEALGLVNGTAPSAAVAALIMYDAHHLAVLSQAVTAIAVDALNGNSESFHPFIAQVRPHAGQIEAAKNILGFLQGSSFAKGIKSRKDYNPSGLAQDRYALRSSPQWIGPQLEDLLFAHQQVTTELNSSADNPLVDIDVGEVYYGANFQAAVVTAAMEKTRLTLQMLGRLLFAQSTEMIDPNLNNGLPTNLAADDPSTSFTMKGVDISMAAYASELCYLANPVSSHVHTAEMHNQSINSLALLSARMTKKAVEMVSLMASTCLYIGCQAMDLRAMQVEFLASAQIALDAVNKRLLTERLGKKGVRRFNEALREIISTTWREASRLDVADRIKRLGDAALLELLRTVKADSKPSSLLLSFAEPWRHDFESTAMTVYEDVRRSFFASPTTEKYIGIVPRSLYRKVRHDLGVPFHQGLVEHPGTEASIVQGNTVRPRKTVGSWISIIYEALLDGRIYEALYDNSYQDAKGLCSDSIGDSFPLSDTGNGFVMNAERCSCNVTSEPAWNGHEVTASRNGHAQIRGKKRKQPGDSTYDGRRLDKRPTHMRGGRLDSEEDTIDTESTD</sequence>
<dbReference type="InterPro" id="IPR023144">
    <property type="entry name" value="Phe_NH3-lyase_shielding_dom_sf"/>
</dbReference>
<dbReference type="GO" id="GO:0016841">
    <property type="term" value="F:ammonia-lyase activity"/>
    <property type="evidence" value="ECO:0007669"/>
    <property type="project" value="InterPro"/>
</dbReference>
<dbReference type="InterPro" id="IPR005922">
    <property type="entry name" value="Phe_NH3-lyase"/>
</dbReference>
<evidence type="ECO:0000256" key="2">
    <source>
        <dbReference type="RuleBase" id="RU003954"/>
    </source>
</evidence>
<evidence type="ECO:0000256" key="3">
    <source>
        <dbReference type="SAM" id="MobiDB-lite"/>
    </source>
</evidence>
<dbReference type="InterPro" id="IPR001106">
    <property type="entry name" value="Aromatic_Lyase"/>
</dbReference>
<comment type="caution">
    <text evidence="4">The sequence shown here is derived from an EMBL/GenBank/DDBJ whole genome shotgun (WGS) entry which is preliminary data.</text>
</comment>
<dbReference type="KEGG" id="plj:28886669"/>
<dbReference type="Gene3D" id="1.10.275.10">
    <property type="entry name" value="Fumarase/aspartase (N-terminal domain)"/>
    <property type="match status" value="1"/>
</dbReference>
<dbReference type="Pfam" id="PF00221">
    <property type="entry name" value="Lyase_aromatic"/>
    <property type="match status" value="1"/>
</dbReference>
<dbReference type="OMA" id="GTRRNFH"/>
<dbReference type="PANTHER" id="PTHR10362">
    <property type="entry name" value="HISTIDINE AMMONIA-LYASE"/>
    <property type="match status" value="1"/>
</dbReference>
<dbReference type="GeneID" id="28886669"/>
<dbReference type="EMBL" id="LSBI01000004">
    <property type="protein sequence ID" value="OAQ90380.1"/>
    <property type="molecule type" value="Genomic_DNA"/>
</dbReference>
<gene>
    <name evidence="4" type="ORF">VFPFJ_04540</name>
</gene>
<dbReference type="NCBIfam" id="TIGR01226">
    <property type="entry name" value="phe_am_lyase"/>
    <property type="match status" value="1"/>
</dbReference>